<dbReference type="RefSeq" id="WP_089109152.1">
    <property type="nucleotide sequence ID" value="NZ_BCMF01000006.1"/>
</dbReference>
<name>A0A1Z5ICC4_9LACO</name>
<feature type="transmembrane region" description="Helical" evidence="1">
    <location>
        <begin position="6"/>
        <end position="24"/>
    </location>
</feature>
<sequence>MNQIIIQIIMLLAVLFILRLIRGFIPKERRPKLQPIDCLPLLNLWFIWQLSYSWIDPWFAAVVFFWMVISIVLTLWWGLSKGELLWNKFLLFYRRVSDILLIFAYFFTVVRTLIK</sequence>
<feature type="transmembrane region" description="Helical" evidence="1">
    <location>
        <begin position="58"/>
        <end position="79"/>
    </location>
</feature>
<feature type="transmembrane region" description="Helical" evidence="1">
    <location>
        <begin position="91"/>
        <end position="114"/>
    </location>
</feature>
<evidence type="ECO:0000313" key="2">
    <source>
        <dbReference type="EMBL" id="GAW99352.1"/>
    </source>
</evidence>
<dbReference type="AlphaFoldDB" id="A0A1Z5ICC4"/>
<gene>
    <name evidence="2" type="ORF">IWT30_01321</name>
</gene>
<organism evidence="2 3">
    <name type="scientific">Secundilactobacillus mixtipabuli</name>
    <dbReference type="NCBI Taxonomy" id="1435342"/>
    <lineage>
        <taxon>Bacteria</taxon>
        <taxon>Bacillati</taxon>
        <taxon>Bacillota</taxon>
        <taxon>Bacilli</taxon>
        <taxon>Lactobacillales</taxon>
        <taxon>Lactobacillaceae</taxon>
        <taxon>Secundilactobacillus</taxon>
    </lineage>
</organism>
<reference evidence="2 3" key="1">
    <citation type="submission" date="2015-11" db="EMBL/GenBank/DDBJ databases">
        <title>Draft genome sequences of new species of the genus Lactobacillus isolated from orchardgrass silage.</title>
        <authorList>
            <person name="Tohno M."/>
            <person name="Tanizawa Y."/>
            <person name="Arita M."/>
        </authorList>
    </citation>
    <scope>NUCLEOTIDE SEQUENCE [LARGE SCALE GENOMIC DNA]</scope>
    <source>
        <strain evidence="2 3">IWT30</strain>
    </source>
</reference>
<evidence type="ECO:0008006" key="4">
    <source>
        <dbReference type="Google" id="ProtNLM"/>
    </source>
</evidence>
<keyword evidence="1" id="KW-0472">Membrane</keyword>
<protein>
    <recommendedName>
        <fullName evidence="4">DUF3397 family protein</fullName>
    </recommendedName>
</protein>
<proteinExistence type="predicted"/>
<dbReference type="Proteomes" id="UP000198374">
    <property type="component" value="Unassembled WGS sequence"/>
</dbReference>
<keyword evidence="1" id="KW-1133">Transmembrane helix</keyword>
<comment type="caution">
    <text evidence="2">The sequence shown here is derived from an EMBL/GenBank/DDBJ whole genome shotgun (WGS) entry which is preliminary data.</text>
</comment>
<evidence type="ECO:0000313" key="3">
    <source>
        <dbReference type="Proteomes" id="UP000198374"/>
    </source>
</evidence>
<dbReference type="OrthoDB" id="2299932at2"/>
<dbReference type="EMBL" id="BCMF01000006">
    <property type="protein sequence ID" value="GAW99352.1"/>
    <property type="molecule type" value="Genomic_DNA"/>
</dbReference>
<dbReference type="Pfam" id="PF11877">
    <property type="entry name" value="DUF3397"/>
    <property type="match status" value="1"/>
</dbReference>
<accession>A0A1Z5ICC4</accession>
<evidence type="ECO:0000256" key="1">
    <source>
        <dbReference type="SAM" id="Phobius"/>
    </source>
</evidence>
<keyword evidence="1" id="KW-0812">Transmembrane</keyword>
<keyword evidence="3" id="KW-1185">Reference proteome</keyword>
<dbReference type="InterPro" id="IPR024515">
    <property type="entry name" value="DUF3397"/>
</dbReference>